<organism evidence="1 2">
    <name type="scientific">Pistacia atlantica</name>
    <dbReference type="NCBI Taxonomy" id="434234"/>
    <lineage>
        <taxon>Eukaryota</taxon>
        <taxon>Viridiplantae</taxon>
        <taxon>Streptophyta</taxon>
        <taxon>Embryophyta</taxon>
        <taxon>Tracheophyta</taxon>
        <taxon>Spermatophyta</taxon>
        <taxon>Magnoliopsida</taxon>
        <taxon>eudicotyledons</taxon>
        <taxon>Gunneridae</taxon>
        <taxon>Pentapetalae</taxon>
        <taxon>rosids</taxon>
        <taxon>malvids</taxon>
        <taxon>Sapindales</taxon>
        <taxon>Anacardiaceae</taxon>
        <taxon>Pistacia</taxon>
    </lineage>
</organism>
<gene>
    <name evidence="1" type="ORF">Patl1_14093</name>
</gene>
<evidence type="ECO:0000313" key="2">
    <source>
        <dbReference type="Proteomes" id="UP001164250"/>
    </source>
</evidence>
<sequence length="46" mass="5359">MKKFANNQLKVNILNITTLAETFFPFGTLVDINFTDFNILIRKHCN</sequence>
<name>A0ACC1ATQ9_9ROSI</name>
<comment type="caution">
    <text evidence="1">The sequence shown here is derived from an EMBL/GenBank/DDBJ whole genome shotgun (WGS) entry which is preliminary data.</text>
</comment>
<evidence type="ECO:0000313" key="1">
    <source>
        <dbReference type="EMBL" id="KAJ0090066.1"/>
    </source>
</evidence>
<keyword evidence="2" id="KW-1185">Reference proteome</keyword>
<dbReference type="EMBL" id="CM047904">
    <property type="protein sequence ID" value="KAJ0090066.1"/>
    <property type="molecule type" value="Genomic_DNA"/>
</dbReference>
<accession>A0ACC1ATQ9</accession>
<dbReference type="Proteomes" id="UP001164250">
    <property type="component" value="Chromosome 8"/>
</dbReference>
<reference evidence="2" key="1">
    <citation type="journal article" date="2023" name="G3 (Bethesda)">
        <title>Genome assembly and association tests identify interacting loci associated with vigor, precocity, and sex in interspecific pistachio rootstocks.</title>
        <authorList>
            <person name="Palmer W."/>
            <person name="Jacygrad E."/>
            <person name="Sagayaradj S."/>
            <person name="Cavanaugh K."/>
            <person name="Han R."/>
            <person name="Bertier L."/>
            <person name="Beede B."/>
            <person name="Kafkas S."/>
            <person name="Golino D."/>
            <person name="Preece J."/>
            <person name="Michelmore R."/>
        </authorList>
    </citation>
    <scope>NUCLEOTIDE SEQUENCE [LARGE SCALE GENOMIC DNA]</scope>
</reference>
<proteinExistence type="predicted"/>
<protein>
    <submittedName>
        <fullName evidence="1">Uncharacterized protein</fullName>
    </submittedName>
</protein>